<proteinExistence type="predicted"/>
<feature type="compositionally biased region" description="Polar residues" evidence="1">
    <location>
        <begin position="70"/>
        <end position="79"/>
    </location>
</feature>
<feature type="region of interest" description="Disordered" evidence="1">
    <location>
        <begin position="54"/>
        <end position="88"/>
    </location>
</feature>
<protein>
    <submittedName>
        <fullName evidence="2">Uncharacterized protein</fullName>
    </submittedName>
</protein>
<dbReference type="Proteomes" id="UP000287166">
    <property type="component" value="Unassembled WGS sequence"/>
</dbReference>
<evidence type="ECO:0000256" key="1">
    <source>
        <dbReference type="SAM" id="MobiDB-lite"/>
    </source>
</evidence>
<organism evidence="2 3">
    <name type="scientific">Sparassis crispa</name>
    <dbReference type="NCBI Taxonomy" id="139825"/>
    <lineage>
        <taxon>Eukaryota</taxon>
        <taxon>Fungi</taxon>
        <taxon>Dikarya</taxon>
        <taxon>Basidiomycota</taxon>
        <taxon>Agaricomycotina</taxon>
        <taxon>Agaricomycetes</taxon>
        <taxon>Polyporales</taxon>
        <taxon>Sparassidaceae</taxon>
        <taxon>Sparassis</taxon>
    </lineage>
</organism>
<evidence type="ECO:0000313" key="2">
    <source>
        <dbReference type="EMBL" id="GBE89837.1"/>
    </source>
</evidence>
<dbReference type="RefSeq" id="XP_027620750.1">
    <property type="nucleotide sequence ID" value="XM_027764949.1"/>
</dbReference>
<comment type="caution">
    <text evidence="2">The sequence shown here is derived from an EMBL/GenBank/DDBJ whole genome shotgun (WGS) entry which is preliminary data.</text>
</comment>
<name>A0A401H5W7_9APHY</name>
<gene>
    <name evidence="2" type="ORF">SCP_1701620</name>
</gene>
<dbReference type="AlphaFoldDB" id="A0A401H5W7"/>
<evidence type="ECO:0000313" key="3">
    <source>
        <dbReference type="Proteomes" id="UP000287166"/>
    </source>
</evidence>
<reference evidence="2 3" key="1">
    <citation type="journal article" date="2018" name="Sci. Rep.">
        <title>Genome sequence of the cauliflower mushroom Sparassis crispa (Hanabiratake) and its association with beneficial usage.</title>
        <authorList>
            <person name="Kiyama R."/>
            <person name="Furutani Y."/>
            <person name="Kawaguchi K."/>
            <person name="Nakanishi T."/>
        </authorList>
    </citation>
    <scope>NUCLEOTIDE SEQUENCE [LARGE SCALE GENOMIC DNA]</scope>
</reference>
<keyword evidence="3" id="KW-1185">Reference proteome</keyword>
<dbReference type="EMBL" id="BFAD01000017">
    <property type="protein sequence ID" value="GBE89837.1"/>
    <property type="molecule type" value="Genomic_DNA"/>
</dbReference>
<sequence>MKLWPPSTTPKAKRTKCATLLLFLTRNQTRRRPSDKTTVETVASTRLRPLVESSIQSFTEPARNDKHPARTTNQQAQEHTQWRRRQEAPLEPYPSFRLVIARAMRLSPEHPLHISLPQLRGLRRRPRRKPVPQDLRDLYSLPNTSLQNERSAGIAGAPGNACSRNCNPSSMLERCSSLDAQREADIHSRRLPLHPNVVFGDEAQSKFSNTAVTQHMASGEHLTRDCARVESRR</sequence>
<dbReference type="InParanoid" id="A0A401H5W7"/>
<accession>A0A401H5W7</accession>
<dbReference type="GeneID" id="38786754"/>